<reference evidence="1 2" key="1">
    <citation type="submission" date="2020-04" db="EMBL/GenBank/DDBJ databases">
        <authorList>
            <person name="Hitch T.C.A."/>
            <person name="Wylensek D."/>
            <person name="Clavel T."/>
        </authorList>
    </citation>
    <scope>NUCLEOTIDE SEQUENCE [LARGE SCALE GENOMIC DNA]</scope>
    <source>
        <strain evidence="1 2">PG-130-P53-12</strain>
    </source>
</reference>
<dbReference type="Proteomes" id="UP000543804">
    <property type="component" value="Unassembled WGS sequence"/>
</dbReference>
<dbReference type="RefSeq" id="WP_170077275.1">
    <property type="nucleotide sequence ID" value="NZ_JABAFA010000008.1"/>
</dbReference>
<proteinExistence type="predicted"/>
<dbReference type="EMBL" id="JABAFA010000008">
    <property type="protein sequence ID" value="NMD98667.1"/>
    <property type="molecule type" value="Genomic_DNA"/>
</dbReference>
<evidence type="ECO:0000313" key="2">
    <source>
        <dbReference type="Proteomes" id="UP000543804"/>
    </source>
</evidence>
<dbReference type="AlphaFoldDB" id="A0A848BBK9"/>
<gene>
    <name evidence="1" type="ORF">HF878_04100</name>
</gene>
<protein>
    <submittedName>
        <fullName evidence="1">Uncharacterized protein</fullName>
    </submittedName>
</protein>
<evidence type="ECO:0000313" key="1">
    <source>
        <dbReference type="EMBL" id="NMD98667.1"/>
    </source>
</evidence>
<comment type="caution">
    <text evidence="1">The sequence shown here is derived from an EMBL/GenBank/DDBJ whole genome shotgun (WGS) entry which is preliminary data.</text>
</comment>
<organism evidence="1 2">
    <name type="scientific">Selenomonas bovis</name>
    <dbReference type="NCBI Taxonomy" id="416586"/>
    <lineage>
        <taxon>Bacteria</taxon>
        <taxon>Bacillati</taxon>
        <taxon>Bacillota</taxon>
        <taxon>Negativicutes</taxon>
        <taxon>Selenomonadales</taxon>
        <taxon>Selenomonadaceae</taxon>
        <taxon>Selenomonas</taxon>
    </lineage>
</organism>
<accession>A0A848BBK9</accession>
<keyword evidence="2" id="KW-1185">Reference proteome</keyword>
<name>A0A848BBK9_9FIRM</name>
<sequence length="511" mass="60418">MANIYSRVEFFYQENPEAEAIVPQEKVEQYFRRRAWHAASSHDMEMEWRLFSLLIEYIDQSGFYSFDSLAPVDYEMLLYRARERWHDFPLDDAGIERAFDALRDFYKIALPEAEEELFEILNVARKTCLAKKEELFPREGESLLVEDDLSEEDIAELNRRLDGLLRSVQIFYKDEKHLPDLARAIFRFCGPEMRPEDLDSPEKKEEFWHSFWDYFLFDYHMIDDDNTPLHAFFVQRQTEMDWVDRKVVQDLMRSRFTIFYVVSIGDESVLCRDLFTDEDMVLPLPDMPMADYDKVLLYGHMHARDTMLLNHICSVPATKKLRHRIKEEIQRQFDIYRWRSPQASFDEFFARNTAAVLHVIHLMTSLAQLRVVPMLRPRRKQSDALVLPQNFAAPQQRLERNALALGIGAEERGIIQRIYADFVRQSSLSLQVKKRGDTLAAAITVFLIVNSISLHEEDKLCRLFRTTPTLLVERLREMLTALDCILFDPRYLSEQGFINALFMELDTQKKE</sequence>